<evidence type="ECO:0000313" key="7">
    <source>
        <dbReference type="EMBL" id="SHG49435.1"/>
    </source>
</evidence>
<proteinExistence type="inferred from homology"/>
<dbReference type="PROSITE" id="PS51677">
    <property type="entry name" value="NODB"/>
    <property type="match status" value="1"/>
</dbReference>
<comment type="similarity">
    <text evidence="2">Belongs to the polysaccharide deacetylase family.</text>
</comment>
<evidence type="ECO:0000256" key="2">
    <source>
        <dbReference type="ARBA" id="ARBA00010973"/>
    </source>
</evidence>
<keyword evidence="8" id="KW-1185">Reference proteome</keyword>
<dbReference type="Proteomes" id="UP000184485">
    <property type="component" value="Unassembled WGS sequence"/>
</dbReference>
<accession>A0A1M5K9H1</accession>
<dbReference type="OrthoDB" id="9782872at2"/>
<dbReference type="AlphaFoldDB" id="A0A1M5K9H1"/>
<evidence type="ECO:0000256" key="3">
    <source>
        <dbReference type="ARBA" id="ARBA00020071"/>
    </source>
</evidence>
<keyword evidence="4" id="KW-0732">Signal</keyword>
<dbReference type="GO" id="GO:0016810">
    <property type="term" value="F:hydrolase activity, acting on carbon-nitrogen (but not peptide) bonds"/>
    <property type="evidence" value="ECO:0007669"/>
    <property type="project" value="InterPro"/>
</dbReference>
<dbReference type="InterPro" id="IPR002509">
    <property type="entry name" value="NODB_dom"/>
</dbReference>
<dbReference type="InterPro" id="IPR051398">
    <property type="entry name" value="Polysacch_Deacetylase"/>
</dbReference>
<dbReference type="PANTHER" id="PTHR34216:SF7">
    <property type="entry name" value="POLY-BETA-1,6-N-ACETYL-D-GLUCOSAMINE N-DEACETYLASE"/>
    <property type="match status" value="1"/>
</dbReference>
<dbReference type="InterPro" id="IPR011330">
    <property type="entry name" value="Glyco_hydro/deAcase_b/a-brl"/>
</dbReference>
<dbReference type="Pfam" id="PF01522">
    <property type="entry name" value="Polysacc_deac_1"/>
    <property type="match status" value="2"/>
</dbReference>
<evidence type="ECO:0000313" key="8">
    <source>
        <dbReference type="Proteomes" id="UP000184485"/>
    </source>
</evidence>
<protein>
    <recommendedName>
        <fullName evidence="3">Chitooligosaccharide deacetylase</fullName>
    </recommendedName>
    <alternativeName>
        <fullName evidence="5">Nodulation protein B</fullName>
    </alternativeName>
</protein>
<evidence type="ECO:0000256" key="1">
    <source>
        <dbReference type="ARBA" id="ARBA00003236"/>
    </source>
</evidence>
<name>A0A1M5K9H1_9HYPH</name>
<evidence type="ECO:0000259" key="6">
    <source>
        <dbReference type="PROSITE" id="PS51677"/>
    </source>
</evidence>
<evidence type="ECO:0000256" key="5">
    <source>
        <dbReference type="ARBA" id="ARBA00032976"/>
    </source>
</evidence>
<evidence type="ECO:0000256" key="4">
    <source>
        <dbReference type="ARBA" id="ARBA00022729"/>
    </source>
</evidence>
<dbReference type="STRING" id="1122133.SAMN02745157_4327"/>
<comment type="function">
    <text evidence="1">Is involved in generating a small heat-stable compound (Nod), an acylated oligomer of N-acetylglucosamine, that stimulates mitosis in various plant protoplasts.</text>
</comment>
<dbReference type="SUPFAM" id="SSF88713">
    <property type="entry name" value="Glycoside hydrolase/deacetylase"/>
    <property type="match status" value="1"/>
</dbReference>
<feature type="domain" description="NodB homology" evidence="6">
    <location>
        <begin position="94"/>
        <end position="361"/>
    </location>
</feature>
<dbReference type="EMBL" id="FQUP01000005">
    <property type="protein sequence ID" value="SHG49435.1"/>
    <property type="molecule type" value="Genomic_DNA"/>
</dbReference>
<sequence length="361" mass="39345">MTGLSKLGIKTALNALYWSRAHEIAAPLTGGLGAILMFHHVRSARHGRFHPNRHLDVTPDFLGAVIRHLQQRDIDIVDLDEAMRRLAGSTPGRRFVVLTFDDGYRNNLTEAYPVLKAAAVPFTVYVATGLIDRTAIPWWDIVGEIVAHNPRICGRVGDSELDLPAGSVREKEAALEAVIRQLTTCDEDEQRRAVARMAAIHGVNARTLANSLMLDWEEVRAIARCPLATIGAHTVGHYALSRIDAGRARLEMEESRIRLFEAAGVTARHFAYPYGSASAAGPREYALAEELGFETGVTTQRGVLQGGEAPFALPRISVNGGFQAIRYIDLLLSGVPFALERGVKRLRGITSVAVVASASTR</sequence>
<reference evidence="7 8" key="1">
    <citation type="submission" date="2016-11" db="EMBL/GenBank/DDBJ databases">
        <authorList>
            <person name="Jaros S."/>
            <person name="Januszkiewicz K."/>
            <person name="Wedrychowicz H."/>
        </authorList>
    </citation>
    <scope>NUCLEOTIDE SEQUENCE [LARGE SCALE GENOMIC DNA]</scope>
    <source>
        <strain evidence="7 8">DSM 19436</strain>
    </source>
</reference>
<dbReference type="GO" id="GO:0005975">
    <property type="term" value="P:carbohydrate metabolic process"/>
    <property type="evidence" value="ECO:0007669"/>
    <property type="project" value="InterPro"/>
</dbReference>
<gene>
    <name evidence="7" type="ORF">SAMN02745157_4327</name>
</gene>
<organism evidence="7 8">
    <name type="scientific">Kaistia soli DSM 19436</name>
    <dbReference type="NCBI Taxonomy" id="1122133"/>
    <lineage>
        <taxon>Bacteria</taxon>
        <taxon>Pseudomonadati</taxon>
        <taxon>Pseudomonadota</taxon>
        <taxon>Alphaproteobacteria</taxon>
        <taxon>Hyphomicrobiales</taxon>
        <taxon>Kaistiaceae</taxon>
        <taxon>Kaistia</taxon>
    </lineage>
</organism>
<dbReference type="Gene3D" id="3.20.20.370">
    <property type="entry name" value="Glycoside hydrolase/deacetylase"/>
    <property type="match status" value="1"/>
</dbReference>
<dbReference type="RefSeq" id="WP_073057299.1">
    <property type="nucleotide sequence ID" value="NZ_FQUP01000005.1"/>
</dbReference>
<dbReference type="PANTHER" id="PTHR34216">
    <property type="match status" value="1"/>
</dbReference>